<proteinExistence type="predicted"/>
<sequence>MSTASKSVEVCRPLEANYNYEPEKKAEANKPSLSVAFPPLPKEINVPVKSKCFKLPKLRFGSSKRKEE</sequence>
<dbReference type="RefSeq" id="WP_259819859.1">
    <property type="nucleotide sequence ID" value="NZ_CP103445.1"/>
</dbReference>
<dbReference type="EMBL" id="CP103445">
    <property type="protein sequence ID" value="UWS34816.1"/>
    <property type="molecule type" value="Genomic_DNA"/>
</dbReference>
<evidence type="ECO:0000313" key="2">
    <source>
        <dbReference type="Proteomes" id="UP001058553"/>
    </source>
</evidence>
<organism evidence="1 2">
    <name type="scientific">Erwinia pyrifoliae</name>
    <dbReference type="NCBI Taxonomy" id="79967"/>
    <lineage>
        <taxon>Bacteria</taxon>
        <taxon>Pseudomonadati</taxon>
        <taxon>Pseudomonadota</taxon>
        <taxon>Gammaproteobacteria</taxon>
        <taxon>Enterobacterales</taxon>
        <taxon>Erwiniaceae</taxon>
        <taxon>Erwinia</taxon>
    </lineage>
</organism>
<evidence type="ECO:0000313" key="1">
    <source>
        <dbReference type="EMBL" id="UWS34816.1"/>
    </source>
</evidence>
<accession>A0ABY5XBN6</accession>
<reference evidence="1" key="1">
    <citation type="submission" date="2022-07" db="EMBL/GenBank/DDBJ databases">
        <title>Genetic diversity of Erwinia pyrifoliae.</title>
        <authorList>
            <person name="Park D.S."/>
            <person name="Ham H."/>
        </authorList>
    </citation>
    <scope>NUCLEOTIDE SEQUENCE</scope>
    <source>
        <strain evidence="1">CP201486</strain>
    </source>
</reference>
<dbReference type="Proteomes" id="UP001058553">
    <property type="component" value="Chromosome"/>
</dbReference>
<name>A0ABY5XBN6_ERWPY</name>
<protein>
    <submittedName>
        <fullName evidence="1">Uncharacterized protein</fullName>
    </submittedName>
</protein>
<gene>
    <name evidence="1" type="ORF">NYP84_06570</name>
</gene>
<keyword evidence="2" id="KW-1185">Reference proteome</keyword>